<dbReference type="InterPro" id="IPR052907">
    <property type="entry name" value="Beta-lactamase/esterase"/>
</dbReference>
<evidence type="ECO:0000313" key="2">
    <source>
        <dbReference type="EMBL" id="CAA9467975.1"/>
    </source>
</evidence>
<dbReference type="SUPFAM" id="SSF56601">
    <property type="entry name" value="beta-lactamase/transpeptidase-like"/>
    <property type="match status" value="1"/>
</dbReference>
<dbReference type="InterPro" id="IPR001466">
    <property type="entry name" value="Beta-lactam-related"/>
</dbReference>
<name>A0A6J4RD93_9ACTN</name>
<protein>
    <submittedName>
        <fullName evidence="2">Esterase</fullName>
    </submittedName>
</protein>
<sequence length="412" mass="45397">MPKLDATRTPIHGDVAPGFEEVRREFEKNFAERGELGAACAIYHEGEKVVDLWGGYRDAERREPWEQDTLILVYSVSKGLTAMAIAAAHGKGLIDLDERVATYWPEFAQNGKQDVTVRHLLAHQAGVPTVNETLTVEKMADPEWLADAIVAQQPAWEPGTQRGYHYLTIGWCSAELIRRVDPQRRGFARFFREEVAEPLGIEFYFGVPEDTSPERIAEIKAFHGTRMLLHMNSMPAGMVLAFFWPRSLTNRVLGNPKISSPGMLDSPEYRKLELPAANGYGNVRGIAGAFGDLATGGHRLGLPAGTVDEVTALAEVPADSERDLVWHADLRFSMGFIKPSRLFRFGSSVRAFGAEGAGGSFAFADPDTQVGFAYAPNRLGFSIADDPREKALRDALYGSLGRLASYRPGRAE</sequence>
<dbReference type="PANTHER" id="PTHR43319:SF3">
    <property type="entry name" value="BETA-LACTAMASE-RELATED DOMAIN-CONTAINING PROTEIN"/>
    <property type="match status" value="1"/>
</dbReference>
<dbReference type="InterPro" id="IPR012338">
    <property type="entry name" value="Beta-lactam/transpept-like"/>
</dbReference>
<dbReference type="PANTHER" id="PTHR43319">
    <property type="entry name" value="BETA-LACTAMASE-RELATED"/>
    <property type="match status" value="1"/>
</dbReference>
<organism evidence="2">
    <name type="scientific">uncultured Rubrobacteraceae bacterium</name>
    <dbReference type="NCBI Taxonomy" id="349277"/>
    <lineage>
        <taxon>Bacteria</taxon>
        <taxon>Bacillati</taxon>
        <taxon>Actinomycetota</taxon>
        <taxon>Rubrobacteria</taxon>
        <taxon>Rubrobacterales</taxon>
        <taxon>Rubrobacteraceae</taxon>
        <taxon>environmental samples</taxon>
    </lineage>
</organism>
<dbReference type="EMBL" id="CADCVF010000077">
    <property type="protein sequence ID" value="CAA9467975.1"/>
    <property type="molecule type" value="Genomic_DNA"/>
</dbReference>
<dbReference type="Gene3D" id="3.40.710.10">
    <property type="entry name" value="DD-peptidase/beta-lactamase superfamily"/>
    <property type="match status" value="1"/>
</dbReference>
<feature type="domain" description="Beta-lactamase-related" evidence="1">
    <location>
        <begin position="27"/>
        <end position="388"/>
    </location>
</feature>
<gene>
    <name evidence="2" type="ORF">AVDCRST_MAG58-3730</name>
</gene>
<proteinExistence type="predicted"/>
<accession>A0A6J4RD93</accession>
<dbReference type="AlphaFoldDB" id="A0A6J4RD93"/>
<evidence type="ECO:0000259" key="1">
    <source>
        <dbReference type="Pfam" id="PF00144"/>
    </source>
</evidence>
<reference evidence="2" key="1">
    <citation type="submission" date="2020-02" db="EMBL/GenBank/DDBJ databases">
        <authorList>
            <person name="Meier V. D."/>
        </authorList>
    </citation>
    <scope>NUCLEOTIDE SEQUENCE</scope>
    <source>
        <strain evidence="2">AVDCRST_MAG58</strain>
    </source>
</reference>
<dbReference type="Pfam" id="PF00144">
    <property type="entry name" value="Beta-lactamase"/>
    <property type="match status" value="1"/>
</dbReference>